<accession>A0A6J4NX01</accession>
<protein>
    <recommendedName>
        <fullName evidence="4 9">Protein-L-isoaspartate O-methyltransferase</fullName>
        <ecNumber evidence="3 9">2.1.1.77</ecNumber>
    </recommendedName>
</protein>
<evidence type="ECO:0000256" key="10">
    <source>
        <dbReference type="SAM" id="MobiDB-lite"/>
    </source>
</evidence>
<dbReference type="GO" id="GO:0032259">
    <property type="term" value="P:methylation"/>
    <property type="evidence" value="ECO:0007669"/>
    <property type="project" value="UniProtKB-KW"/>
</dbReference>
<evidence type="ECO:0000256" key="2">
    <source>
        <dbReference type="ARBA" id="ARBA00005369"/>
    </source>
</evidence>
<sequence length="286" mass="30407">MRGEEHERNDSAGRSGNSPPPDALDPPGQIPTDDVAEATADRSMAAAEEAVALGHGSPQARADVADMAGQRRHEDRRQVWISHHEARRAMVEELRRQGVRDERVLSVMGDVPRERFVPSELAEQAHDPEPLPIGAGQTISAPDVVAMMAATLELGDDDRVLEVGTGSGYAAAVLSRLAGEVISVEYHDELARSARSTLAELGYDNVEVRVGDGSQGAADRAPFDAISVTAMAQDDLPQALVDQLAPGGVLVCPTGHGRSGQLLRLRDGRRESLGPVGFVPLVTDAR</sequence>
<comment type="subcellular location">
    <subcellularLocation>
        <location evidence="1">Cytoplasm</location>
    </subcellularLocation>
</comment>
<comment type="similarity">
    <text evidence="2">Belongs to the methyltransferase superfamily. L-isoaspartyl/D-aspartyl protein methyltransferase family.</text>
</comment>
<dbReference type="SUPFAM" id="SSF53335">
    <property type="entry name" value="S-adenosyl-L-methionine-dependent methyltransferases"/>
    <property type="match status" value="1"/>
</dbReference>
<evidence type="ECO:0000256" key="4">
    <source>
        <dbReference type="ARBA" id="ARBA00013346"/>
    </source>
</evidence>
<evidence type="ECO:0000256" key="9">
    <source>
        <dbReference type="NCBIfam" id="TIGR00080"/>
    </source>
</evidence>
<dbReference type="Gene3D" id="3.40.50.150">
    <property type="entry name" value="Vaccinia Virus protein VP39"/>
    <property type="match status" value="1"/>
</dbReference>
<evidence type="ECO:0000313" key="11">
    <source>
        <dbReference type="EMBL" id="CAA9394864.1"/>
    </source>
</evidence>
<dbReference type="CDD" id="cd02440">
    <property type="entry name" value="AdoMet_MTases"/>
    <property type="match status" value="1"/>
</dbReference>
<keyword evidence="8" id="KW-0949">S-adenosyl-L-methionine</keyword>
<organism evidence="11">
    <name type="scientific">uncultured Nocardioides sp</name>
    <dbReference type="NCBI Taxonomy" id="198441"/>
    <lineage>
        <taxon>Bacteria</taxon>
        <taxon>Bacillati</taxon>
        <taxon>Actinomycetota</taxon>
        <taxon>Actinomycetes</taxon>
        <taxon>Propionibacteriales</taxon>
        <taxon>Nocardioidaceae</taxon>
        <taxon>Nocardioides</taxon>
        <taxon>environmental samples</taxon>
    </lineage>
</organism>
<dbReference type="Pfam" id="PF01135">
    <property type="entry name" value="PCMT"/>
    <property type="match status" value="1"/>
</dbReference>
<feature type="region of interest" description="Disordered" evidence="10">
    <location>
        <begin position="1"/>
        <end position="73"/>
    </location>
</feature>
<evidence type="ECO:0000256" key="7">
    <source>
        <dbReference type="ARBA" id="ARBA00022679"/>
    </source>
</evidence>
<name>A0A6J4NX01_9ACTN</name>
<dbReference type="FunFam" id="3.40.50.150:FF:000010">
    <property type="entry name" value="Protein-L-isoaspartate O-methyltransferase"/>
    <property type="match status" value="1"/>
</dbReference>
<reference evidence="11" key="1">
    <citation type="submission" date="2020-02" db="EMBL/GenBank/DDBJ databases">
        <authorList>
            <person name="Meier V. D."/>
        </authorList>
    </citation>
    <scope>NUCLEOTIDE SEQUENCE</scope>
    <source>
        <strain evidence="11">AVDCRST_MAG32</strain>
    </source>
</reference>
<dbReference type="PANTHER" id="PTHR11579">
    <property type="entry name" value="PROTEIN-L-ISOASPARTATE O-METHYLTRANSFERASE"/>
    <property type="match status" value="1"/>
</dbReference>
<dbReference type="InterPro" id="IPR000682">
    <property type="entry name" value="PCMT"/>
</dbReference>
<dbReference type="InterPro" id="IPR029063">
    <property type="entry name" value="SAM-dependent_MTases_sf"/>
</dbReference>
<dbReference type="AlphaFoldDB" id="A0A6J4NX01"/>
<evidence type="ECO:0000256" key="3">
    <source>
        <dbReference type="ARBA" id="ARBA00011890"/>
    </source>
</evidence>
<evidence type="ECO:0000256" key="6">
    <source>
        <dbReference type="ARBA" id="ARBA00022603"/>
    </source>
</evidence>
<dbReference type="NCBIfam" id="TIGR00080">
    <property type="entry name" value="pimt"/>
    <property type="match status" value="1"/>
</dbReference>
<dbReference type="NCBIfam" id="NF001453">
    <property type="entry name" value="PRK00312.1"/>
    <property type="match status" value="1"/>
</dbReference>
<dbReference type="GO" id="GO:0030091">
    <property type="term" value="P:protein repair"/>
    <property type="evidence" value="ECO:0007669"/>
    <property type="project" value="UniProtKB-UniRule"/>
</dbReference>
<dbReference type="GO" id="GO:0004719">
    <property type="term" value="F:protein-L-isoaspartate (D-aspartate) O-methyltransferase activity"/>
    <property type="evidence" value="ECO:0007669"/>
    <property type="project" value="UniProtKB-UniRule"/>
</dbReference>
<dbReference type="EC" id="2.1.1.77" evidence="3 9"/>
<keyword evidence="5" id="KW-0963">Cytoplasm</keyword>
<evidence type="ECO:0000256" key="5">
    <source>
        <dbReference type="ARBA" id="ARBA00022490"/>
    </source>
</evidence>
<dbReference type="GO" id="GO:0005737">
    <property type="term" value="C:cytoplasm"/>
    <property type="evidence" value="ECO:0007669"/>
    <property type="project" value="UniProtKB-SubCell"/>
</dbReference>
<gene>
    <name evidence="11" type="ORF">AVDCRST_MAG32-2569</name>
</gene>
<proteinExistence type="inferred from homology"/>
<keyword evidence="7 11" id="KW-0808">Transferase</keyword>
<feature type="compositionally biased region" description="Basic and acidic residues" evidence="10">
    <location>
        <begin position="1"/>
        <end position="11"/>
    </location>
</feature>
<dbReference type="EMBL" id="CADCUM010000100">
    <property type="protein sequence ID" value="CAA9394864.1"/>
    <property type="molecule type" value="Genomic_DNA"/>
</dbReference>
<evidence type="ECO:0000256" key="1">
    <source>
        <dbReference type="ARBA" id="ARBA00004496"/>
    </source>
</evidence>
<keyword evidence="6 11" id="KW-0489">Methyltransferase</keyword>
<evidence type="ECO:0000256" key="8">
    <source>
        <dbReference type="ARBA" id="ARBA00022691"/>
    </source>
</evidence>
<dbReference type="PANTHER" id="PTHR11579:SF0">
    <property type="entry name" value="PROTEIN-L-ISOASPARTATE(D-ASPARTATE) O-METHYLTRANSFERASE"/>
    <property type="match status" value="1"/>
</dbReference>